<dbReference type="Pfam" id="PF26573">
    <property type="entry name" value="TPR_Epg5_2"/>
    <property type="match status" value="1"/>
</dbReference>
<dbReference type="GO" id="GO:0097352">
    <property type="term" value="P:autophagosome maturation"/>
    <property type="evidence" value="ECO:0007669"/>
    <property type="project" value="TreeGrafter"/>
</dbReference>
<feature type="region of interest" description="Disordered" evidence="3">
    <location>
        <begin position="513"/>
        <end position="538"/>
    </location>
</feature>
<name>A0A7L0FYF5_CORCN</name>
<accession>A0A7L0FYF5</accession>
<feature type="compositionally biased region" description="Polar residues" evidence="3">
    <location>
        <begin position="63"/>
        <end position="78"/>
    </location>
</feature>
<feature type="region of interest" description="Disordered" evidence="3">
    <location>
        <begin position="1"/>
        <end position="125"/>
    </location>
</feature>
<comment type="similarity">
    <text evidence="1">Belongs to the EPG5 family.</text>
</comment>
<feature type="domain" description="Epg5-like TPR" evidence="4">
    <location>
        <begin position="1227"/>
        <end position="1433"/>
    </location>
</feature>
<evidence type="ECO:0000313" key="6">
    <source>
        <dbReference type="Proteomes" id="UP000526942"/>
    </source>
</evidence>
<sequence>EKNKKSNEKPQIQESDDVFLPSVAEVSSQATKVEVEHPGEFTEIQLSDEVEDGKAIDDVRDIPQSNLPSANGGSSTVTPEPPTDAEEFKADPSREQRGGDVEKSGKSKLDKHEGAVEAVASGSGNSDLLSSTFHSSAAVSQTAAGFVRDKGTENVQDVKNPLIHSSEKLPLSISQLSEKSKTCIQRLGLKPIYPDLSTELSYERPTIMAVKPLLRSERLYPELPAEPELVPFTREQLKIFEPCSWLENVESYVEEFEAVAHQDRHEFYELLLNYMRCRKQLLLAETELQAMTTDCQNVKGRLWTFKEEQKTVQGVCADQCKVTGHHRYQTVELNEGVLGELKKLFEAKAEHVHQTLALHSYTSVLSRLQVESYVYRLLSSSSLLRSVALQQQEQVSKQSESLSSDLSHLKECISVLFSFTRRVIEDPQFQSDLLMWLQRLVSVLQRIGCPGDHFFLFNHILRCPAGISEWAVPFIQIKVLDKPSGVFHFMQSLALLMSPVKNRVDFLCHMKPSERKSSSSSGKESGNWTLVDEGGEEDEDPETSWILLLEDDLISLLSQFPFHELFQQFLGFKPGGAYFPEKTTPQEMMKIFAFANSLVELLSVGLETFNRARYRQFVKRIGQLIKMTLCHVSDHWAQYVSSNKQYGSAAHPYSVEKLQLEFDELFFRAVLHVLKAKRLGVWLFMSEMPYGTLSSSMLWRLFFVMHCAESEHLEKLCSTLQPADCKRRLKDPEHLENFEKYLKSMNCSEEICLLTTFAQMAQTKRADVDEDFIKIIVLEIYEASNLIVSYVSLSTRETFSKVGRELLGAIANIHTEIISVLLDRVRDTIEKVGMVSLYLFKELPLHLWKPSSAEIALIRDWLLNYGLTTVENKLACIILEGLNWGFGEHQNVLHLDPAVHSEVALMVLEAYQKYLSQKPYAGLLSESIKQVFGNTVRLTLNIYMRNRHFKFDPLVGLCYYPACSWVVAICFSKVSFTHVELDSTCLMKTHSLLLVNIGGILPVSPALSLTLFEDLSKFCAEGIPLVGVLVQSRYLRTVVHVLDKILPLFYSCQYYLLKNEQFLSYVQLFLHLDSGVPQGVTQQVTHKVTQHLTGVSYGENVKLLSSMIQTHIFLSDQPNGVGPAAVLEFWVQVLTSQQLWHRDRATVFLLDDLCKAAFQYSQEDCVQKLLYQQHKNALGYHCDKGLLSSLVSWIVAGNVTPSFVEGNANSSQVWFSWMVLNMESIFEEDSQLRRLVEGELVINALTPDQALKKAQTQLKLPIVPSLQRLMIYRWAHQALATPADHPLMPLIWQKFFLLYLHRPGPQYGLPVDGCIGRRFFQSAAHTNLLSEMKQRLMEVADFHHAASKALRVESPAEGSDRSPEKASCSPDCLTSPELHKELVRLCNVFGLWLEEESFQKGDTYVPSLPKQYDAHRLAKVMQNQQDLWMEYVNVELIHHEFQEALNLWLQVQLESHATCVSAGQTDFTNPLSGE</sequence>
<feature type="compositionally biased region" description="Basic and acidic residues" evidence="3">
    <location>
        <begin position="86"/>
        <end position="115"/>
    </location>
</feature>
<dbReference type="EMBL" id="VXAM01001866">
    <property type="protein sequence ID" value="NXK00727.1"/>
    <property type="molecule type" value="Genomic_DNA"/>
</dbReference>
<comment type="caution">
    <text evidence="5">The sequence shown here is derived from an EMBL/GenBank/DDBJ whole genome shotgun (WGS) entry which is preliminary data.</text>
</comment>
<dbReference type="Proteomes" id="UP000526942">
    <property type="component" value="Unassembled WGS sequence"/>
</dbReference>
<proteinExistence type="inferred from homology"/>
<organism evidence="5 6">
    <name type="scientific">Corythaixoides concolor</name>
    <name type="common">Grey go-away-bird</name>
    <dbReference type="NCBI Taxonomy" id="103956"/>
    <lineage>
        <taxon>Eukaryota</taxon>
        <taxon>Metazoa</taxon>
        <taxon>Chordata</taxon>
        <taxon>Craniata</taxon>
        <taxon>Vertebrata</taxon>
        <taxon>Euteleostomi</taxon>
        <taxon>Archelosauria</taxon>
        <taxon>Archosauria</taxon>
        <taxon>Dinosauria</taxon>
        <taxon>Saurischia</taxon>
        <taxon>Theropoda</taxon>
        <taxon>Coelurosauria</taxon>
        <taxon>Aves</taxon>
        <taxon>Neognathae</taxon>
        <taxon>Neoaves</taxon>
        <taxon>Otidimorphae</taxon>
        <taxon>Musophagiformes</taxon>
        <taxon>Musophagidae</taxon>
        <taxon>Corythaixoides</taxon>
    </lineage>
</organism>
<dbReference type="InterPro" id="IPR051436">
    <property type="entry name" value="Autophagy-related_EPG5"/>
</dbReference>
<dbReference type="PANTHER" id="PTHR31139">
    <property type="entry name" value="ECTOPIC P GRANULES PROTEIN 5 HOMOLOG"/>
    <property type="match status" value="1"/>
</dbReference>
<evidence type="ECO:0000256" key="3">
    <source>
        <dbReference type="SAM" id="MobiDB-lite"/>
    </source>
</evidence>
<feature type="compositionally biased region" description="Basic and acidic residues" evidence="3">
    <location>
        <begin position="52"/>
        <end position="61"/>
    </location>
</feature>
<feature type="region of interest" description="Disordered" evidence="3">
    <location>
        <begin position="1352"/>
        <end position="1371"/>
    </location>
</feature>
<evidence type="ECO:0000256" key="2">
    <source>
        <dbReference type="ARBA" id="ARBA00023006"/>
    </source>
</evidence>
<evidence type="ECO:0000313" key="5">
    <source>
        <dbReference type="EMBL" id="NXK00727.1"/>
    </source>
</evidence>
<dbReference type="PANTHER" id="PTHR31139:SF4">
    <property type="entry name" value="ECTOPIC P GRANULES PROTEIN 5 HOMOLOG"/>
    <property type="match status" value="1"/>
</dbReference>
<keyword evidence="6" id="KW-1185">Reference proteome</keyword>
<protein>
    <submittedName>
        <fullName evidence="5">EPG5 protein</fullName>
    </submittedName>
</protein>
<gene>
    <name evidence="5" type="primary">Epg5</name>
    <name evidence="5" type="ORF">CORCON_R04284</name>
</gene>
<evidence type="ECO:0000259" key="4">
    <source>
        <dbReference type="Pfam" id="PF26573"/>
    </source>
</evidence>
<keyword evidence="2" id="KW-0072">Autophagy</keyword>
<dbReference type="InterPro" id="IPR058750">
    <property type="entry name" value="TPR_Epg5"/>
</dbReference>
<dbReference type="OrthoDB" id="75419at2759"/>
<reference evidence="5 6" key="1">
    <citation type="submission" date="2019-09" db="EMBL/GenBank/DDBJ databases">
        <title>Bird 10,000 Genomes (B10K) Project - Family phase.</title>
        <authorList>
            <person name="Zhang G."/>
        </authorList>
    </citation>
    <scope>NUCLEOTIDE SEQUENCE [LARGE SCALE GENOMIC DNA]</scope>
    <source>
        <strain evidence="5">B10K-DU-011-20</strain>
        <tissue evidence="5">Muscle</tissue>
    </source>
</reference>
<feature type="non-terminal residue" evidence="5">
    <location>
        <position position="1"/>
    </location>
</feature>
<dbReference type="GO" id="GO:0005737">
    <property type="term" value="C:cytoplasm"/>
    <property type="evidence" value="ECO:0007669"/>
    <property type="project" value="TreeGrafter"/>
</dbReference>
<evidence type="ECO:0000256" key="1">
    <source>
        <dbReference type="ARBA" id="ARBA00010948"/>
    </source>
</evidence>
<feature type="non-terminal residue" evidence="5">
    <location>
        <position position="1474"/>
    </location>
</feature>